<dbReference type="Gene3D" id="3.40.50.410">
    <property type="entry name" value="von Willebrand factor, type A domain"/>
    <property type="match status" value="1"/>
</dbReference>
<dbReference type="PROSITE" id="PS50234">
    <property type="entry name" value="VWFA"/>
    <property type="match status" value="1"/>
</dbReference>
<evidence type="ECO:0000256" key="3">
    <source>
        <dbReference type="ARBA" id="ARBA00022989"/>
    </source>
</evidence>
<dbReference type="OrthoDB" id="6206554at2"/>
<keyword evidence="1" id="KW-1003">Cell membrane</keyword>
<evidence type="ECO:0000313" key="8">
    <source>
        <dbReference type="Proteomes" id="UP000184225"/>
    </source>
</evidence>
<feature type="domain" description="VWFA" evidence="6">
    <location>
        <begin position="91"/>
        <end position="269"/>
    </location>
</feature>
<dbReference type="Pfam" id="PF07584">
    <property type="entry name" value="BatA"/>
    <property type="match status" value="1"/>
</dbReference>
<gene>
    <name evidence="7" type="ORF">SAMN04488096_103165</name>
</gene>
<dbReference type="Pfam" id="PF00092">
    <property type="entry name" value="VWA"/>
    <property type="match status" value="1"/>
</dbReference>
<evidence type="ECO:0000256" key="5">
    <source>
        <dbReference type="SAM" id="Phobius"/>
    </source>
</evidence>
<sequence length="349" mass="39043">MVVLEEKIYFWFLLAILVVVLVFFLQLYWKKKAQRKFASIEALEKLSPNKSKYKPALKVLFWSLGIACLVMALVNPKIGSKMETIKREGVDIVFAIDVSKSMLAEDIAPNRLEKSKQLVTQIINNLTSDRVGIVAYAGSAFPQLPITTDYGSAKLFLQAMNTDMVSSQGTAINEAIELAQTYYNDETETSRILFLISDGEDHGGNINDIAAQAAEKGIRIYTIGVGTPKGGPIPIKRNNVIQSYKKDRAGETVITRLDQSTLEEISSATNGEFITGSNTKAVVDKVKDILANIEKTEFESTQFADYKDQFQWFLGFGILFILLDVLVLERKTAWIRSLNLFNEKKEDEA</sequence>
<dbReference type="PANTHER" id="PTHR22550">
    <property type="entry name" value="SPORE GERMINATION PROTEIN"/>
    <property type="match status" value="1"/>
</dbReference>
<evidence type="ECO:0000259" key="6">
    <source>
        <dbReference type="PROSITE" id="PS50234"/>
    </source>
</evidence>
<dbReference type="InterPro" id="IPR036465">
    <property type="entry name" value="vWFA_dom_sf"/>
</dbReference>
<name>A0A1M6CUB7_9FLAO</name>
<dbReference type="InterPro" id="IPR002035">
    <property type="entry name" value="VWF_A"/>
</dbReference>
<dbReference type="InterPro" id="IPR050768">
    <property type="entry name" value="UPF0353/GerABKA_families"/>
</dbReference>
<protein>
    <submittedName>
        <fullName evidence="7">Ca-activated chloride channel family protein</fullName>
    </submittedName>
</protein>
<keyword evidence="4 5" id="KW-0472">Membrane</keyword>
<dbReference type="EMBL" id="FQYY01000003">
    <property type="protein sequence ID" value="SHI64617.1"/>
    <property type="molecule type" value="Genomic_DNA"/>
</dbReference>
<evidence type="ECO:0000256" key="4">
    <source>
        <dbReference type="ARBA" id="ARBA00023136"/>
    </source>
</evidence>
<dbReference type="AlphaFoldDB" id="A0A1M6CUB7"/>
<dbReference type="STRING" id="579105.SAMN04488096_103165"/>
<dbReference type="RefSeq" id="WP_073149061.1">
    <property type="nucleotide sequence ID" value="NZ_FQYY01000003.1"/>
</dbReference>
<proteinExistence type="predicted"/>
<dbReference type="SMART" id="SM00327">
    <property type="entry name" value="VWA"/>
    <property type="match status" value="1"/>
</dbReference>
<dbReference type="Proteomes" id="UP000184225">
    <property type="component" value="Unassembled WGS sequence"/>
</dbReference>
<feature type="transmembrane region" description="Helical" evidence="5">
    <location>
        <begin position="310"/>
        <end position="328"/>
    </location>
</feature>
<feature type="transmembrane region" description="Helical" evidence="5">
    <location>
        <begin position="12"/>
        <end position="29"/>
    </location>
</feature>
<keyword evidence="8" id="KW-1185">Reference proteome</keyword>
<evidence type="ECO:0000256" key="2">
    <source>
        <dbReference type="ARBA" id="ARBA00022692"/>
    </source>
</evidence>
<evidence type="ECO:0000313" key="7">
    <source>
        <dbReference type="EMBL" id="SHI64617.1"/>
    </source>
</evidence>
<dbReference type="PANTHER" id="PTHR22550:SF5">
    <property type="entry name" value="LEUCINE ZIPPER PROTEIN 4"/>
    <property type="match status" value="1"/>
</dbReference>
<evidence type="ECO:0000256" key="1">
    <source>
        <dbReference type="ARBA" id="ARBA00022475"/>
    </source>
</evidence>
<keyword evidence="2 5" id="KW-0812">Transmembrane</keyword>
<keyword evidence="3 5" id="KW-1133">Transmembrane helix</keyword>
<reference evidence="7 8" key="1">
    <citation type="submission" date="2016-11" db="EMBL/GenBank/DDBJ databases">
        <authorList>
            <person name="Jaros S."/>
            <person name="Januszkiewicz K."/>
            <person name="Wedrychowicz H."/>
        </authorList>
    </citation>
    <scope>NUCLEOTIDE SEQUENCE [LARGE SCALE GENOMIC DNA]</scope>
    <source>
        <strain evidence="7 8">DSM 21425</strain>
    </source>
</reference>
<feature type="transmembrane region" description="Helical" evidence="5">
    <location>
        <begin position="55"/>
        <end position="74"/>
    </location>
</feature>
<organism evidence="7 8">
    <name type="scientific">Mesonia phycicola</name>
    <dbReference type="NCBI Taxonomy" id="579105"/>
    <lineage>
        <taxon>Bacteria</taxon>
        <taxon>Pseudomonadati</taxon>
        <taxon>Bacteroidota</taxon>
        <taxon>Flavobacteriia</taxon>
        <taxon>Flavobacteriales</taxon>
        <taxon>Flavobacteriaceae</taxon>
        <taxon>Mesonia</taxon>
    </lineage>
</organism>
<accession>A0A1M6CUB7</accession>
<dbReference type="InterPro" id="IPR024163">
    <property type="entry name" value="Aerotolerance_reg_N"/>
</dbReference>
<dbReference type="SUPFAM" id="SSF53300">
    <property type="entry name" value="vWA-like"/>
    <property type="match status" value="1"/>
</dbReference>